<dbReference type="NCBIfam" id="TIGR04272">
    <property type="entry name" value="cxxc_cxxc_Mbark"/>
    <property type="match status" value="1"/>
</dbReference>
<protein>
    <recommendedName>
        <fullName evidence="2">CxxC-x17-CxxC domain-containing protein</fullName>
    </recommendedName>
</protein>
<dbReference type="AlphaFoldDB" id="A0A1F5B1F4"/>
<evidence type="ECO:0000313" key="4">
    <source>
        <dbReference type="Proteomes" id="UP000176639"/>
    </source>
</evidence>
<reference evidence="3 4" key="1">
    <citation type="journal article" date="2016" name="Nat. Commun.">
        <title>Thousands of microbial genomes shed light on interconnected biogeochemical processes in an aquifer system.</title>
        <authorList>
            <person name="Anantharaman K."/>
            <person name="Brown C.T."/>
            <person name="Hug L.A."/>
            <person name="Sharon I."/>
            <person name="Castelle C.J."/>
            <person name="Probst A.J."/>
            <person name="Thomas B.C."/>
            <person name="Singh A."/>
            <person name="Wilkins M.J."/>
            <person name="Karaoz U."/>
            <person name="Brodie E.L."/>
            <person name="Williams K.H."/>
            <person name="Hubbard S.S."/>
            <person name="Banfield J.F."/>
        </authorList>
    </citation>
    <scope>NUCLEOTIDE SEQUENCE [LARGE SCALE GENOMIC DNA]</scope>
</reference>
<comment type="caution">
    <text evidence="3">The sequence shown here is derived from an EMBL/GenBank/DDBJ whole genome shotgun (WGS) entry which is preliminary data.</text>
</comment>
<organism evidence="3 4">
    <name type="scientific">Candidatus Azambacteria bacterium RBG_16_47_10</name>
    <dbReference type="NCBI Taxonomy" id="1797292"/>
    <lineage>
        <taxon>Bacteria</taxon>
        <taxon>Candidatus Azamiibacteriota</taxon>
    </lineage>
</organism>
<feature type="domain" description="CxxC-x17-CxxC" evidence="2">
    <location>
        <begin position="48"/>
        <end position="81"/>
    </location>
</feature>
<name>A0A1F5B1F4_9BACT</name>
<proteinExistence type="predicted"/>
<dbReference type="EMBL" id="MEYI01000001">
    <property type="protein sequence ID" value="OGD24458.1"/>
    <property type="molecule type" value="Genomic_DNA"/>
</dbReference>
<dbReference type="Proteomes" id="UP000176639">
    <property type="component" value="Unassembled WGS sequence"/>
</dbReference>
<gene>
    <name evidence="3" type="ORF">A2Z10_03205</name>
</gene>
<dbReference type="Pfam" id="PF23477">
    <property type="entry name" value="zf_Tbcl_2"/>
    <property type="match status" value="1"/>
</dbReference>
<evidence type="ECO:0000256" key="1">
    <source>
        <dbReference type="SAM" id="MobiDB-lite"/>
    </source>
</evidence>
<sequence length="197" mass="21101">MADFKRGGGNRFDGNRGGSRFGGRDGGRPNFERKSWGGDQGGNRGPATMHQAVCSECRKACEVPFRPVAGKPVYCAECFGGKKNAGFDSFSRKDFNVRIPAAEKPVVETAVGNNDVNRQLQAINVKLEKLIQIADALVRAKSGEQKEVVKTAPVVKAAPAVAQPKVVAIKEPAKKKESVKVVAKKTVKKAPAKKGKK</sequence>
<evidence type="ECO:0000313" key="3">
    <source>
        <dbReference type="EMBL" id="OGD24458.1"/>
    </source>
</evidence>
<evidence type="ECO:0000259" key="2">
    <source>
        <dbReference type="Pfam" id="PF23477"/>
    </source>
</evidence>
<dbReference type="InterPro" id="IPR026363">
    <property type="entry name" value="CxxC-x17-CxxC_dom"/>
</dbReference>
<feature type="region of interest" description="Disordered" evidence="1">
    <location>
        <begin position="1"/>
        <end position="48"/>
    </location>
</feature>
<feature type="compositionally biased region" description="Basic and acidic residues" evidence="1">
    <location>
        <begin position="22"/>
        <end position="36"/>
    </location>
</feature>
<accession>A0A1F5B1F4</accession>
<feature type="compositionally biased region" description="Gly residues" evidence="1">
    <location>
        <begin position="7"/>
        <end position="21"/>
    </location>
</feature>